<organism evidence="2 3">
    <name type="scientific">Alteromonas genovensis</name>
    <dbReference type="NCBI Taxonomy" id="471225"/>
    <lineage>
        <taxon>Bacteria</taxon>
        <taxon>Pseudomonadati</taxon>
        <taxon>Pseudomonadota</taxon>
        <taxon>Gammaproteobacteria</taxon>
        <taxon>Alteromonadales</taxon>
        <taxon>Alteromonadaceae</taxon>
        <taxon>Alteromonas/Salinimonas group</taxon>
        <taxon>Alteromonas</taxon>
    </lineage>
</organism>
<evidence type="ECO:0000256" key="1">
    <source>
        <dbReference type="SAM" id="SignalP"/>
    </source>
</evidence>
<gene>
    <name evidence="2" type="ORF">GTQ48_14655</name>
</gene>
<sequence>MKNTRSTLILTALLSSALLTHSVFADDSINHSGKASKHSALAASEGLATTASVASAVVAVPVVLTGSVVMAGSALTESVVDESAHSLHRANLHRASHQSSVAHNQPLVITETIITADPAPNQVVTTKTKVTTTTTNTKR</sequence>
<feature type="signal peptide" evidence="1">
    <location>
        <begin position="1"/>
        <end position="25"/>
    </location>
</feature>
<proteinExistence type="predicted"/>
<feature type="chain" id="PRO_5027025284" evidence="1">
    <location>
        <begin position="26"/>
        <end position="139"/>
    </location>
</feature>
<dbReference type="RefSeq" id="WP_163107338.1">
    <property type="nucleotide sequence ID" value="NZ_JAAAWO010000012.1"/>
</dbReference>
<dbReference type="EMBL" id="JAAAWO010000012">
    <property type="protein sequence ID" value="NDW16751.1"/>
    <property type="molecule type" value="Genomic_DNA"/>
</dbReference>
<name>A0A6N9THY8_9ALTE</name>
<reference evidence="2 3" key="1">
    <citation type="submission" date="2020-01" db="EMBL/GenBank/DDBJ databases">
        <title>Genomes of bacteria type strains.</title>
        <authorList>
            <person name="Chen J."/>
            <person name="Zhu S."/>
            <person name="Yang J."/>
        </authorList>
    </citation>
    <scope>NUCLEOTIDE SEQUENCE [LARGE SCALE GENOMIC DNA]</scope>
    <source>
        <strain evidence="2 3">LMG 24078</strain>
    </source>
</reference>
<evidence type="ECO:0000313" key="2">
    <source>
        <dbReference type="EMBL" id="NDW16751.1"/>
    </source>
</evidence>
<keyword evidence="1" id="KW-0732">Signal</keyword>
<comment type="caution">
    <text evidence="2">The sequence shown here is derived from an EMBL/GenBank/DDBJ whole genome shotgun (WGS) entry which is preliminary data.</text>
</comment>
<evidence type="ECO:0000313" key="3">
    <source>
        <dbReference type="Proteomes" id="UP000471381"/>
    </source>
</evidence>
<dbReference type="AlphaFoldDB" id="A0A6N9THY8"/>
<protein>
    <submittedName>
        <fullName evidence="2">Uncharacterized protein</fullName>
    </submittedName>
</protein>
<accession>A0A6N9THY8</accession>
<keyword evidence="3" id="KW-1185">Reference proteome</keyword>
<dbReference type="Proteomes" id="UP000471381">
    <property type="component" value="Unassembled WGS sequence"/>
</dbReference>